<feature type="region of interest" description="Disordered" evidence="1">
    <location>
        <begin position="361"/>
        <end position="389"/>
    </location>
</feature>
<protein>
    <submittedName>
        <fullName evidence="2">Uncharacterized protein</fullName>
    </submittedName>
</protein>
<reference evidence="2 3" key="1">
    <citation type="journal article" date="2019" name="Sci. Rep.">
        <title>Nanopore sequencing improves the draft genome of the human pathogenic amoeba Naegleria fowleri.</title>
        <authorList>
            <person name="Liechti N."/>
            <person name="Schurch N."/>
            <person name="Bruggmann R."/>
            <person name="Wittwer M."/>
        </authorList>
    </citation>
    <scope>NUCLEOTIDE SEQUENCE [LARGE SCALE GENOMIC DNA]</scope>
    <source>
        <strain evidence="2 3">ATCC 30894</strain>
    </source>
</reference>
<dbReference type="EMBL" id="VFQX01000030">
    <property type="protein sequence ID" value="KAF0978136.1"/>
    <property type="molecule type" value="Genomic_DNA"/>
</dbReference>
<dbReference type="GeneID" id="68109869"/>
<evidence type="ECO:0000256" key="1">
    <source>
        <dbReference type="SAM" id="MobiDB-lite"/>
    </source>
</evidence>
<dbReference type="RefSeq" id="XP_044562849.1">
    <property type="nucleotide sequence ID" value="XM_044705869.1"/>
</dbReference>
<dbReference type="AlphaFoldDB" id="A0A6A5BSI9"/>
<organism evidence="2 3">
    <name type="scientific">Naegleria fowleri</name>
    <name type="common">Brain eating amoeba</name>
    <dbReference type="NCBI Taxonomy" id="5763"/>
    <lineage>
        <taxon>Eukaryota</taxon>
        <taxon>Discoba</taxon>
        <taxon>Heterolobosea</taxon>
        <taxon>Tetramitia</taxon>
        <taxon>Eutetramitia</taxon>
        <taxon>Vahlkampfiidae</taxon>
        <taxon>Naegleria</taxon>
    </lineage>
</organism>
<keyword evidence="3" id="KW-1185">Reference proteome</keyword>
<name>A0A6A5BSI9_NAEFO</name>
<proteinExistence type="predicted"/>
<dbReference type="Proteomes" id="UP000444721">
    <property type="component" value="Unassembled WGS sequence"/>
</dbReference>
<dbReference type="VEuPathDB" id="AmoebaDB:NfTy_056950"/>
<evidence type="ECO:0000313" key="3">
    <source>
        <dbReference type="Proteomes" id="UP000444721"/>
    </source>
</evidence>
<feature type="compositionally biased region" description="Basic and acidic residues" evidence="1">
    <location>
        <begin position="361"/>
        <end position="376"/>
    </location>
</feature>
<gene>
    <name evidence="2" type="ORF">FDP41_002651</name>
</gene>
<dbReference type="VEuPathDB" id="AmoebaDB:NF0119730"/>
<evidence type="ECO:0000313" key="2">
    <source>
        <dbReference type="EMBL" id="KAF0978136.1"/>
    </source>
</evidence>
<comment type="caution">
    <text evidence="2">The sequence shown here is derived from an EMBL/GenBank/DDBJ whole genome shotgun (WGS) entry which is preliminary data.</text>
</comment>
<accession>A0A6A5BSI9</accession>
<dbReference type="VEuPathDB" id="AmoebaDB:FDP41_002651"/>
<dbReference type="VEuPathDB" id="AmoebaDB:NF0119740"/>
<sequence>MKKIKKSSLEESEEAFHSLISIENENIDITTNPLYEEISNIFHEQLNVATEQSSSWMDYYSFISKLNKILTSQEDSRSMINEEIFAQLKDIPSQRIMTVYNEFLQSQKSLPDNVWESTLMGMIVNILNHQFKFRKNIIFGTQEAVQYVDSYAVKGTSLKNKARLIPDAFAQIHIFEDQPFVFFKCGGQRAETWTHKDHFKIYIEMKGMLKDYGISFGYAIRESDIFNLSSTEGIIALTTFIEKRIVKEMDVRFGTNKPSNIHTNEFENLEEGKRVSKKILSEMFVIGEQIGEEQAKASNIVYIFKNSNPYVFVRSFNITSFVGIFYWAETVFDLKSYLFSLSIKKNQEQLWMKILDEHRSDDSRSRSEHEHDESSRNFHHGHNQQSRGTSFEPPFKFIPDPMNEIECAIVLEELLALKNFQFLPSSMRCDTSCTSF</sequence>